<reference evidence="2" key="1">
    <citation type="journal article" date="2020" name="Nature">
        <title>Giant virus diversity and host interactions through global metagenomics.</title>
        <authorList>
            <person name="Schulz F."/>
            <person name="Roux S."/>
            <person name="Paez-Espino D."/>
            <person name="Jungbluth S."/>
            <person name="Walsh D.A."/>
            <person name="Denef V.J."/>
            <person name="McMahon K.D."/>
            <person name="Konstantinidis K.T."/>
            <person name="Eloe-Fadrosh E.A."/>
            <person name="Kyrpides N.C."/>
            <person name="Woyke T."/>
        </authorList>
    </citation>
    <scope>NUCLEOTIDE SEQUENCE</scope>
    <source>
        <strain evidence="2">GVMAG-S-3300013094-109</strain>
    </source>
</reference>
<proteinExistence type="predicted"/>
<dbReference type="AlphaFoldDB" id="A0A6C0KY93"/>
<evidence type="ECO:0000313" key="2">
    <source>
        <dbReference type="EMBL" id="QHU21474.1"/>
    </source>
</evidence>
<name>A0A6C0KY93_9ZZZZ</name>
<sequence>MTSTNEEPPEEFIKIINDFICDIVNTFPEYEGLINKWWKLKTFDDIEDEEERNTEIAKDKEKRINFIFKHSLTIYPLCFFEILYKNSDIFKEESTINTEFLPGVSFKYLWQLDISDKTRETIWKYLQLIAISIIGCVRNKEAFGNTSKLFENIDEDDFKNKLEETLEKMQGLFDINFDSSDECPEGVPFNNDKSEGMPSANDIHSHINNMLGGKLGDLAKEIAEDTANDLNINMDSPTDIKGVFQSIFKNPGKLMGMVKNVGDKLDSKIKSGDIKQSELIAEATEIMNKMKNMPGMGDIQSMLSKMGMGGAAGGGKVNMNAMQSQLKRNMKMAQMKERMKSKAESQQQQLQQQELKQTPVLTDEQLISVFSTGEKVEKTPVGAKPLKKGKKNKNKT</sequence>
<evidence type="ECO:0000256" key="1">
    <source>
        <dbReference type="SAM" id="MobiDB-lite"/>
    </source>
</evidence>
<organism evidence="2">
    <name type="scientific">viral metagenome</name>
    <dbReference type="NCBI Taxonomy" id="1070528"/>
    <lineage>
        <taxon>unclassified sequences</taxon>
        <taxon>metagenomes</taxon>
        <taxon>organismal metagenomes</taxon>
    </lineage>
</organism>
<accession>A0A6C0KY93</accession>
<dbReference type="EMBL" id="MN740990">
    <property type="protein sequence ID" value="QHU21474.1"/>
    <property type="molecule type" value="Genomic_DNA"/>
</dbReference>
<feature type="compositionally biased region" description="Basic residues" evidence="1">
    <location>
        <begin position="385"/>
        <end position="396"/>
    </location>
</feature>
<protein>
    <submittedName>
        <fullName evidence="2">Uncharacterized protein</fullName>
    </submittedName>
</protein>
<feature type="region of interest" description="Disordered" evidence="1">
    <location>
        <begin position="337"/>
        <end position="396"/>
    </location>
</feature>
<feature type="compositionally biased region" description="Low complexity" evidence="1">
    <location>
        <begin position="344"/>
        <end position="357"/>
    </location>
</feature>